<name>A0A0C3BLN3_HEBCY</name>
<reference evidence="2" key="2">
    <citation type="submission" date="2015-01" db="EMBL/GenBank/DDBJ databases">
        <title>Evolutionary Origins and Diversification of the Mycorrhizal Mutualists.</title>
        <authorList>
            <consortium name="DOE Joint Genome Institute"/>
            <consortium name="Mycorrhizal Genomics Consortium"/>
            <person name="Kohler A."/>
            <person name="Kuo A."/>
            <person name="Nagy L.G."/>
            <person name="Floudas D."/>
            <person name="Copeland A."/>
            <person name="Barry K.W."/>
            <person name="Cichocki N."/>
            <person name="Veneault-Fourrey C."/>
            <person name="LaButti K."/>
            <person name="Lindquist E.A."/>
            <person name="Lipzen A."/>
            <person name="Lundell T."/>
            <person name="Morin E."/>
            <person name="Murat C."/>
            <person name="Riley R."/>
            <person name="Ohm R."/>
            <person name="Sun H."/>
            <person name="Tunlid A."/>
            <person name="Henrissat B."/>
            <person name="Grigoriev I.V."/>
            <person name="Hibbett D.S."/>
            <person name="Martin F."/>
        </authorList>
    </citation>
    <scope>NUCLEOTIDE SEQUENCE [LARGE SCALE GENOMIC DNA]</scope>
    <source>
        <strain evidence="2">h7</strain>
    </source>
</reference>
<accession>A0A0C3BLN3</accession>
<gene>
    <name evidence="1" type="ORF">M413DRAFT_13283</name>
</gene>
<dbReference type="OrthoDB" id="2606310at2759"/>
<evidence type="ECO:0000313" key="1">
    <source>
        <dbReference type="EMBL" id="KIM37590.1"/>
    </source>
</evidence>
<dbReference type="Proteomes" id="UP000053424">
    <property type="component" value="Unassembled WGS sequence"/>
</dbReference>
<dbReference type="STRING" id="686832.A0A0C3BLN3"/>
<proteinExistence type="predicted"/>
<dbReference type="HOGENOM" id="CLU_888638_0_0_1"/>
<dbReference type="EMBL" id="KN831796">
    <property type="protein sequence ID" value="KIM37590.1"/>
    <property type="molecule type" value="Genomic_DNA"/>
</dbReference>
<reference evidence="1 2" key="1">
    <citation type="submission" date="2014-04" db="EMBL/GenBank/DDBJ databases">
        <authorList>
            <consortium name="DOE Joint Genome Institute"/>
            <person name="Kuo A."/>
            <person name="Gay G."/>
            <person name="Dore J."/>
            <person name="Kohler A."/>
            <person name="Nagy L.G."/>
            <person name="Floudas D."/>
            <person name="Copeland A."/>
            <person name="Barry K.W."/>
            <person name="Cichocki N."/>
            <person name="Veneault-Fourrey C."/>
            <person name="LaButti K."/>
            <person name="Lindquist E.A."/>
            <person name="Lipzen A."/>
            <person name="Lundell T."/>
            <person name="Morin E."/>
            <person name="Murat C."/>
            <person name="Sun H."/>
            <person name="Tunlid A."/>
            <person name="Henrissat B."/>
            <person name="Grigoriev I.V."/>
            <person name="Hibbett D.S."/>
            <person name="Martin F."/>
            <person name="Nordberg H.P."/>
            <person name="Cantor M.N."/>
            <person name="Hua S.X."/>
        </authorList>
    </citation>
    <scope>NUCLEOTIDE SEQUENCE [LARGE SCALE GENOMIC DNA]</scope>
    <source>
        <strain evidence="2">h7</strain>
    </source>
</reference>
<protein>
    <recommendedName>
        <fullName evidence="3">F-box domain-containing protein</fullName>
    </recommendedName>
</protein>
<evidence type="ECO:0000313" key="2">
    <source>
        <dbReference type="Proteomes" id="UP000053424"/>
    </source>
</evidence>
<sequence length="295" mass="34011">MDLPLELMEEISFHAVFPSSQNQFDPASYKRSYATAKSIALVSFLFRELVMRYFLHTVILSSQRSAEDFLGTLAHQKSLTKKGFRLATDYTRFVRRFWCTAFRQLPGYKQAPIDLSPLYPFIAGAQNLGITQESSDFLYEILHRAPLVRLGPVLPNWTCTRLTIGGAMRWNALFHSVLGKTFLRRLTHLTFWETPKWGQMLAVDSIRAIPFEEMPNLTHFAFVIYADVQRYSPCTICVYSRELEENCDEVGSVVFRRWAENSEAGKYGYTSVAFDGLQIPSPESAFFLEYNDIWE</sequence>
<dbReference type="AlphaFoldDB" id="A0A0C3BLN3"/>
<evidence type="ECO:0008006" key="3">
    <source>
        <dbReference type="Google" id="ProtNLM"/>
    </source>
</evidence>
<keyword evidence="2" id="KW-1185">Reference proteome</keyword>
<organism evidence="1 2">
    <name type="scientific">Hebeloma cylindrosporum</name>
    <dbReference type="NCBI Taxonomy" id="76867"/>
    <lineage>
        <taxon>Eukaryota</taxon>
        <taxon>Fungi</taxon>
        <taxon>Dikarya</taxon>
        <taxon>Basidiomycota</taxon>
        <taxon>Agaricomycotina</taxon>
        <taxon>Agaricomycetes</taxon>
        <taxon>Agaricomycetidae</taxon>
        <taxon>Agaricales</taxon>
        <taxon>Agaricineae</taxon>
        <taxon>Hymenogastraceae</taxon>
        <taxon>Hebeloma</taxon>
    </lineage>
</organism>